<name>A0A147J182_9SPHN</name>
<comment type="caution">
    <text evidence="4">The sequence shown here is derived from an EMBL/GenBank/DDBJ whole genome shotgun (WGS) entry which is preliminary data.</text>
</comment>
<evidence type="ECO:0000313" key="3">
    <source>
        <dbReference type="EMBL" id="KTT65735.1"/>
    </source>
</evidence>
<dbReference type="Proteomes" id="UP000074072">
    <property type="component" value="Unassembled WGS sequence"/>
</dbReference>
<dbReference type="NCBIfam" id="NF033542">
    <property type="entry name" value="transpos_IS110"/>
    <property type="match status" value="1"/>
</dbReference>
<protein>
    <submittedName>
        <fullName evidence="4">Transposase</fullName>
    </submittedName>
</protein>
<dbReference type="InterPro" id="IPR047650">
    <property type="entry name" value="Transpos_IS110"/>
</dbReference>
<sequence>MQQDVVTVGVDLAKNVFQVHAIGSDGKVLVRRQLRRGEVLKFFSSLPPCLVGMEACASAHHWGRELLALGHDVRLMPPAYVKPYVKRGKTDAADAEAICEAVTRPTMRFVAVKSVDQQAVLMLHKTRDLLVRQRTALINALRAHLSEYGIVTSKGPGGVTALMKLLHEGQEKLPAYARSALHTIGAQLRSLASEVDRLETQILAWHRADDTSRRLATIPGIGPITASAIAAAVPDASLFRSGRQFAAWLGLTPRPHSSGGKERLGGISKQGDGYLRKLLVVGATAVMRMARKDASRQPWLARLLERKPVKIATVGLANKTARIAWAVMARKEVYAAAAA</sequence>
<dbReference type="PANTHER" id="PTHR33055">
    <property type="entry name" value="TRANSPOSASE FOR INSERTION SEQUENCE ELEMENT IS1111A"/>
    <property type="match status" value="1"/>
</dbReference>
<proteinExistence type="predicted"/>
<feature type="domain" description="Transposase IS116/IS110/IS902 C-terminal" evidence="2">
    <location>
        <begin position="213"/>
        <end position="292"/>
    </location>
</feature>
<dbReference type="RefSeq" id="WP_058734828.1">
    <property type="nucleotide sequence ID" value="NZ_LDTD01000180.1"/>
</dbReference>
<dbReference type="OrthoDB" id="5289737at2"/>
<dbReference type="PATRIC" id="fig|33051.3.peg.1205"/>
<dbReference type="EMBL" id="LDTD01000180">
    <property type="protein sequence ID" value="KTT65735.1"/>
    <property type="molecule type" value="Genomic_DNA"/>
</dbReference>
<evidence type="ECO:0000259" key="2">
    <source>
        <dbReference type="Pfam" id="PF02371"/>
    </source>
</evidence>
<dbReference type="GO" id="GO:0003677">
    <property type="term" value="F:DNA binding"/>
    <property type="evidence" value="ECO:0007669"/>
    <property type="project" value="InterPro"/>
</dbReference>
<evidence type="ECO:0000313" key="5">
    <source>
        <dbReference type="Proteomes" id="UP000072867"/>
    </source>
</evidence>
<organism evidence="4 6">
    <name type="scientific">Sphingomonas sanguinis</name>
    <dbReference type="NCBI Taxonomy" id="33051"/>
    <lineage>
        <taxon>Bacteria</taxon>
        <taxon>Pseudomonadati</taxon>
        <taxon>Pseudomonadota</taxon>
        <taxon>Alphaproteobacteria</taxon>
        <taxon>Sphingomonadales</taxon>
        <taxon>Sphingomonadaceae</taxon>
        <taxon>Sphingomonas</taxon>
    </lineage>
</organism>
<feature type="domain" description="Transposase IS110-like N-terminal" evidence="1">
    <location>
        <begin position="8"/>
        <end position="148"/>
    </location>
</feature>
<dbReference type="Pfam" id="PF01548">
    <property type="entry name" value="DEDD_Tnp_IS110"/>
    <property type="match status" value="1"/>
</dbReference>
<evidence type="ECO:0000313" key="4">
    <source>
        <dbReference type="EMBL" id="KTW02134.1"/>
    </source>
</evidence>
<accession>A0A147J182</accession>
<dbReference type="PANTHER" id="PTHR33055:SF3">
    <property type="entry name" value="PUTATIVE TRANSPOSASE FOR IS117-RELATED"/>
    <property type="match status" value="1"/>
</dbReference>
<dbReference type="GO" id="GO:0006313">
    <property type="term" value="P:DNA transposition"/>
    <property type="evidence" value="ECO:0007669"/>
    <property type="project" value="InterPro"/>
</dbReference>
<evidence type="ECO:0000313" key="6">
    <source>
        <dbReference type="Proteomes" id="UP000074072"/>
    </source>
</evidence>
<evidence type="ECO:0000259" key="1">
    <source>
        <dbReference type="Pfam" id="PF01548"/>
    </source>
</evidence>
<dbReference type="GO" id="GO:0004803">
    <property type="term" value="F:transposase activity"/>
    <property type="evidence" value="ECO:0007669"/>
    <property type="project" value="InterPro"/>
</dbReference>
<dbReference type="EMBL" id="LDTE01000020">
    <property type="protein sequence ID" value="KTW02134.1"/>
    <property type="molecule type" value="Genomic_DNA"/>
</dbReference>
<reference evidence="5 6" key="1">
    <citation type="journal article" date="2016" name="Front. Microbiol.">
        <title>Genomic Resource of Rice Seed Associated Bacteria.</title>
        <authorList>
            <person name="Midha S."/>
            <person name="Bansal K."/>
            <person name="Sharma S."/>
            <person name="Kumar N."/>
            <person name="Patil P.P."/>
            <person name="Chaudhry V."/>
            <person name="Patil P.B."/>
        </authorList>
    </citation>
    <scope>NUCLEOTIDE SEQUENCE [LARGE SCALE GENOMIC DNA]</scope>
    <source>
        <strain evidence="3 5">NS319</strain>
        <strain evidence="4 6">SB4</strain>
    </source>
</reference>
<dbReference type="Pfam" id="PF02371">
    <property type="entry name" value="Transposase_20"/>
    <property type="match status" value="1"/>
</dbReference>
<dbReference type="Proteomes" id="UP000072867">
    <property type="component" value="Unassembled WGS sequence"/>
</dbReference>
<dbReference type="InterPro" id="IPR002525">
    <property type="entry name" value="Transp_IS110-like_N"/>
</dbReference>
<gene>
    <name evidence="3" type="ORF">NS319_18020</name>
    <name evidence="4" type="ORF">SB4_04280</name>
</gene>
<dbReference type="AlphaFoldDB" id="A0A147J182"/>
<dbReference type="InterPro" id="IPR003346">
    <property type="entry name" value="Transposase_20"/>
</dbReference>